<gene>
    <name evidence="2" type="ORF">RGF97_20680</name>
</gene>
<feature type="compositionally biased region" description="Polar residues" evidence="1">
    <location>
        <begin position="82"/>
        <end position="101"/>
    </location>
</feature>
<feature type="compositionally biased region" description="Basic and acidic residues" evidence="1">
    <location>
        <begin position="1"/>
        <end position="13"/>
    </location>
</feature>
<name>A0ABY9RZZ0_9ACTN</name>
<dbReference type="Gene3D" id="2.180.10.10">
    <property type="entry name" value="RHS repeat-associated core"/>
    <property type="match status" value="1"/>
</dbReference>
<evidence type="ECO:0000256" key="1">
    <source>
        <dbReference type="SAM" id="MobiDB-lite"/>
    </source>
</evidence>
<evidence type="ECO:0000313" key="2">
    <source>
        <dbReference type="EMBL" id="WMX46754.1"/>
    </source>
</evidence>
<protein>
    <submittedName>
        <fullName evidence="2">RHS repeat domain-containing protein</fullName>
    </submittedName>
</protein>
<dbReference type="InterPro" id="IPR031325">
    <property type="entry name" value="RHS_repeat"/>
</dbReference>
<feature type="compositionally biased region" description="Basic and acidic residues" evidence="1">
    <location>
        <begin position="72"/>
        <end position="81"/>
    </location>
</feature>
<dbReference type="Pfam" id="PF05593">
    <property type="entry name" value="RHS_repeat"/>
    <property type="match status" value="1"/>
</dbReference>
<dbReference type="Proteomes" id="UP001250858">
    <property type="component" value="Chromosome"/>
</dbReference>
<dbReference type="InterPro" id="IPR006530">
    <property type="entry name" value="YD"/>
</dbReference>
<feature type="region of interest" description="Disordered" evidence="1">
    <location>
        <begin position="1"/>
        <end position="36"/>
    </location>
</feature>
<dbReference type="EMBL" id="CP133762">
    <property type="protein sequence ID" value="WMX46754.1"/>
    <property type="molecule type" value="Genomic_DNA"/>
</dbReference>
<evidence type="ECO:0000313" key="3">
    <source>
        <dbReference type="Proteomes" id="UP001250858"/>
    </source>
</evidence>
<reference evidence="2 3" key="1">
    <citation type="submission" date="2023-09" db="EMBL/GenBank/DDBJ databases">
        <title>Complete genome of Streptomyces roseicoloratus T14.</title>
        <authorList>
            <person name="Bashizi T."/>
            <person name="Kim M.-J."/>
            <person name="Lee G."/>
            <person name="Tagele S.B."/>
            <person name="Shin J.-H."/>
        </authorList>
    </citation>
    <scope>NUCLEOTIDE SEQUENCE [LARGE SCALE GENOMIC DNA]</scope>
    <source>
        <strain evidence="2 3">T14</strain>
    </source>
</reference>
<keyword evidence="3" id="KW-1185">Reference proteome</keyword>
<feature type="region of interest" description="Disordered" evidence="1">
    <location>
        <begin position="72"/>
        <end position="101"/>
    </location>
</feature>
<organism evidence="2 3">
    <name type="scientific">Streptomyces roseicoloratus</name>
    <dbReference type="NCBI Taxonomy" id="2508722"/>
    <lineage>
        <taxon>Bacteria</taxon>
        <taxon>Bacillati</taxon>
        <taxon>Actinomycetota</taxon>
        <taxon>Actinomycetes</taxon>
        <taxon>Kitasatosporales</taxon>
        <taxon>Streptomycetaceae</taxon>
        <taxon>Streptomyces</taxon>
    </lineage>
</organism>
<sequence>MDGVEGRERDHFTRTSPVFGRRRPRAVPPSRPSWTRTGFQATTYAYDKHEKLARMTDPAGVSWTYDARGRVTEANDPDKGVTRTTYDNADRPVTSTDVGGG</sequence>
<accession>A0ABY9RZZ0</accession>
<dbReference type="NCBIfam" id="TIGR01643">
    <property type="entry name" value="YD_repeat_2x"/>
    <property type="match status" value="2"/>
</dbReference>
<proteinExistence type="predicted"/>